<evidence type="ECO:0000256" key="1">
    <source>
        <dbReference type="ARBA" id="ARBA00006484"/>
    </source>
</evidence>
<feature type="domain" description="Ketoreductase" evidence="3">
    <location>
        <begin position="14"/>
        <end position="204"/>
    </location>
</feature>
<dbReference type="GO" id="GO:0016616">
    <property type="term" value="F:oxidoreductase activity, acting on the CH-OH group of donors, NAD or NADP as acceptor"/>
    <property type="evidence" value="ECO:0007669"/>
    <property type="project" value="UniProtKB-ARBA"/>
</dbReference>
<dbReference type="OrthoDB" id="517007at2"/>
<accession>A0A6H9WDR2</accession>
<dbReference type="Pfam" id="PF13561">
    <property type="entry name" value="adh_short_C2"/>
    <property type="match status" value="1"/>
</dbReference>
<dbReference type="InterPro" id="IPR057326">
    <property type="entry name" value="KR_dom"/>
</dbReference>
<dbReference type="FunFam" id="3.40.50.720:FF:000084">
    <property type="entry name" value="Short-chain dehydrogenase reductase"/>
    <property type="match status" value="1"/>
</dbReference>
<dbReference type="AlphaFoldDB" id="A0A6H9WDR2"/>
<dbReference type="InterPro" id="IPR002347">
    <property type="entry name" value="SDR_fam"/>
</dbReference>
<dbReference type="Gene3D" id="3.40.50.720">
    <property type="entry name" value="NAD(P)-binding Rossmann-like Domain"/>
    <property type="match status" value="1"/>
</dbReference>
<evidence type="ECO:0000256" key="2">
    <source>
        <dbReference type="ARBA" id="ARBA00023002"/>
    </source>
</evidence>
<name>A0A6H9WDR2_9MICO</name>
<dbReference type="PRINTS" id="PR00081">
    <property type="entry name" value="GDHRDH"/>
</dbReference>
<dbReference type="PRINTS" id="PR00080">
    <property type="entry name" value="SDRFAMILY"/>
</dbReference>
<dbReference type="RefSeq" id="WP_158027643.1">
    <property type="nucleotide sequence ID" value="NZ_BMHG01000001.1"/>
</dbReference>
<dbReference type="PANTHER" id="PTHR42760">
    <property type="entry name" value="SHORT-CHAIN DEHYDROGENASES/REDUCTASES FAMILY MEMBER"/>
    <property type="match status" value="1"/>
</dbReference>
<sequence>MREDVQQLFDLTGQVALVTGSSSGLGQAAAMALAGAGAAVVVHGRDEARARAVADDIVQRGGEARGVVADIADPASVRRLIDETIEAFGRLDIVVANAGVAGGPPYRTEEGRLANVTDEEWHRTIATNLDGTFFTLREATRVLERGGRIIVTSSTAGLRSDPMVGYGYIATKAAQVNIVRQLALELAPRGIRVNALAPGPIKETRIGGGGELTPEFEQVWVDTIPLGRMGVPSEFGGPVLFLASNASSFVTGVTLPVDGGALDLSHAVY</sequence>
<protein>
    <submittedName>
        <fullName evidence="4">SDR family oxidoreductase</fullName>
    </submittedName>
</protein>
<gene>
    <name evidence="4" type="ORF">F8O04_01945</name>
</gene>
<evidence type="ECO:0000313" key="5">
    <source>
        <dbReference type="Proteomes" id="UP000431744"/>
    </source>
</evidence>
<organism evidence="4 5">
    <name type="scientific">Pseudoclavibacter endophyticus</name>
    <dbReference type="NCBI Taxonomy" id="1778590"/>
    <lineage>
        <taxon>Bacteria</taxon>
        <taxon>Bacillati</taxon>
        <taxon>Actinomycetota</taxon>
        <taxon>Actinomycetes</taxon>
        <taxon>Micrococcales</taxon>
        <taxon>Microbacteriaceae</taxon>
        <taxon>Pseudoclavibacter</taxon>
    </lineage>
</organism>
<dbReference type="PANTHER" id="PTHR42760:SF133">
    <property type="entry name" value="3-OXOACYL-[ACYL-CARRIER-PROTEIN] REDUCTASE"/>
    <property type="match status" value="1"/>
</dbReference>
<evidence type="ECO:0000259" key="3">
    <source>
        <dbReference type="SMART" id="SM00822"/>
    </source>
</evidence>
<dbReference type="InterPro" id="IPR036291">
    <property type="entry name" value="NAD(P)-bd_dom_sf"/>
</dbReference>
<proteinExistence type="inferred from homology"/>
<keyword evidence="2" id="KW-0560">Oxidoreductase</keyword>
<dbReference type="SUPFAM" id="SSF51735">
    <property type="entry name" value="NAD(P)-binding Rossmann-fold domains"/>
    <property type="match status" value="1"/>
</dbReference>
<keyword evidence="5" id="KW-1185">Reference proteome</keyword>
<comment type="similarity">
    <text evidence="1">Belongs to the short-chain dehydrogenases/reductases (SDR) family.</text>
</comment>
<comment type="caution">
    <text evidence="4">The sequence shown here is derived from an EMBL/GenBank/DDBJ whole genome shotgun (WGS) entry which is preliminary data.</text>
</comment>
<dbReference type="SMART" id="SM00822">
    <property type="entry name" value="PKS_KR"/>
    <property type="match status" value="1"/>
</dbReference>
<reference evidence="4 5" key="1">
    <citation type="submission" date="2019-09" db="EMBL/GenBank/DDBJ databases">
        <title>Phylogeny of genus Pseudoclavibacter and closely related genus.</title>
        <authorList>
            <person name="Li Y."/>
        </authorList>
    </citation>
    <scope>NUCLEOTIDE SEQUENCE [LARGE SCALE GENOMIC DNA]</scope>
    <source>
        <strain evidence="4 5">EGI 60007</strain>
    </source>
</reference>
<evidence type="ECO:0000313" key="4">
    <source>
        <dbReference type="EMBL" id="KAB1649069.1"/>
    </source>
</evidence>
<dbReference type="EMBL" id="WBJY01000001">
    <property type="protein sequence ID" value="KAB1649069.1"/>
    <property type="molecule type" value="Genomic_DNA"/>
</dbReference>
<dbReference type="Proteomes" id="UP000431744">
    <property type="component" value="Unassembled WGS sequence"/>
</dbReference>